<dbReference type="PANTHER" id="PTHR11088:SF60">
    <property type="entry name" value="TRNA DIMETHYLALLYLTRANSFERASE"/>
    <property type="match status" value="1"/>
</dbReference>
<evidence type="ECO:0000256" key="5">
    <source>
        <dbReference type="ARBA" id="ARBA00022694"/>
    </source>
</evidence>
<dbReference type="Pfam" id="PF01715">
    <property type="entry name" value="IPPT"/>
    <property type="match status" value="1"/>
</dbReference>
<name>A0A382AGL0_9ZZZZ</name>
<keyword evidence="5" id="KW-0819">tRNA processing</keyword>
<keyword evidence="6" id="KW-0547">Nucleotide-binding</keyword>
<evidence type="ECO:0000256" key="4">
    <source>
        <dbReference type="ARBA" id="ARBA00022679"/>
    </source>
</evidence>
<evidence type="ECO:0000256" key="3">
    <source>
        <dbReference type="ARBA" id="ARBA00012665"/>
    </source>
</evidence>
<evidence type="ECO:0000256" key="7">
    <source>
        <dbReference type="ARBA" id="ARBA00022840"/>
    </source>
</evidence>
<evidence type="ECO:0000256" key="8">
    <source>
        <dbReference type="ARBA" id="ARBA00022842"/>
    </source>
</evidence>
<dbReference type="InterPro" id="IPR027417">
    <property type="entry name" value="P-loop_NTPase"/>
</dbReference>
<comment type="cofactor">
    <cofactor evidence="1">
        <name>Mg(2+)</name>
        <dbReference type="ChEBI" id="CHEBI:18420"/>
    </cofactor>
</comment>
<evidence type="ECO:0000256" key="2">
    <source>
        <dbReference type="ARBA" id="ARBA00005842"/>
    </source>
</evidence>
<organism evidence="10">
    <name type="scientific">marine metagenome</name>
    <dbReference type="NCBI Taxonomy" id="408172"/>
    <lineage>
        <taxon>unclassified sequences</taxon>
        <taxon>metagenomes</taxon>
        <taxon>ecological metagenomes</taxon>
    </lineage>
</organism>
<proteinExistence type="inferred from homology"/>
<dbReference type="HAMAP" id="MF_00185">
    <property type="entry name" value="IPP_trans"/>
    <property type="match status" value="1"/>
</dbReference>
<dbReference type="NCBIfam" id="TIGR00174">
    <property type="entry name" value="miaA"/>
    <property type="match status" value="1"/>
</dbReference>
<dbReference type="EC" id="2.5.1.75" evidence="3"/>
<evidence type="ECO:0000256" key="1">
    <source>
        <dbReference type="ARBA" id="ARBA00001946"/>
    </source>
</evidence>
<keyword evidence="7" id="KW-0067">ATP-binding</keyword>
<comment type="catalytic activity">
    <reaction evidence="9">
        <text>adenosine(37) in tRNA + dimethylallyl diphosphate = N(6)-dimethylallyladenosine(37) in tRNA + diphosphate</text>
        <dbReference type="Rhea" id="RHEA:26482"/>
        <dbReference type="Rhea" id="RHEA-COMP:10162"/>
        <dbReference type="Rhea" id="RHEA-COMP:10375"/>
        <dbReference type="ChEBI" id="CHEBI:33019"/>
        <dbReference type="ChEBI" id="CHEBI:57623"/>
        <dbReference type="ChEBI" id="CHEBI:74411"/>
        <dbReference type="ChEBI" id="CHEBI:74415"/>
        <dbReference type="EC" id="2.5.1.75"/>
    </reaction>
</comment>
<keyword evidence="4" id="KW-0808">Transferase</keyword>
<protein>
    <recommendedName>
        <fullName evidence="3">tRNA dimethylallyltransferase</fullName>
        <ecNumber evidence="3">2.5.1.75</ecNumber>
    </recommendedName>
</protein>
<dbReference type="GO" id="GO:0006400">
    <property type="term" value="P:tRNA modification"/>
    <property type="evidence" value="ECO:0007669"/>
    <property type="project" value="TreeGrafter"/>
</dbReference>
<dbReference type="Gene3D" id="3.40.50.300">
    <property type="entry name" value="P-loop containing nucleotide triphosphate hydrolases"/>
    <property type="match status" value="1"/>
</dbReference>
<gene>
    <name evidence="10" type="ORF">METZ01_LOCUS153500</name>
</gene>
<accession>A0A382AGL0</accession>
<dbReference type="GO" id="GO:0005524">
    <property type="term" value="F:ATP binding"/>
    <property type="evidence" value="ECO:0007669"/>
    <property type="project" value="UniProtKB-KW"/>
</dbReference>
<dbReference type="AlphaFoldDB" id="A0A382AGL0"/>
<keyword evidence="8" id="KW-0460">Magnesium</keyword>
<dbReference type="InterPro" id="IPR039657">
    <property type="entry name" value="Dimethylallyltransferase"/>
</dbReference>
<feature type="non-terminal residue" evidence="10">
    <location>
        <position position="296"/>
    </location>
</feature>
<dbReference type="SUPFAM" id="SSF52540">
    <property type="entry name" value="P-loop containing nucleoside triphosphate hydrolases"/>
    <property type="match status" value="2"/>
</dbReference>
<dbReference type="PANTHER" id="PTHR11088">
    <property type="entry name" value="TRNA DIMETHYLALLYLTRANSFERASE"/>
    <property type="match status" value="1"/>
</dbReference>
<dbReference type="GO" id="GO:0052381">
    <property type="term" value="F:tRNA dimethylallyltransferase activity"/>
    <property type="evidence" value="ECO:0007669"/>
    <property type="project" value="UniProtKB-EC"/>
</dbReference>
<dbReference type="EMBL" id="UINC01025309">
    <property type="protein sequence ID" value="SVB00646.1"/>
    <property type="molecule type" value="Genomic_DNA"/>
</dbReference>
<dbReference type="Gene3D" id="1.10.20.140">
    <property type="match status" value="1"/>
</dbReference>
<comment type="similarity">
    <text evidence="2">Belongs to the IPP transferase family.</text>
</comment>
<reference evidence="10" key="1">
    <citation type="submission" date="2018-05" db="EMBL/GenBank/DDBJ databases">
        <authorList>
            <person name="Lanie J.A."/>
            <person name="Ng W.-L."/>
            <person name="Kazmierczak K.M."/>
            <person name="Andrzejewski T.M."/>
            <person name="Davidsen T.M."/>
            <person name="Wayne K.J."/>
            <person name="Tettelin H."/>
            <person name="Glass J.I."/>
            <person name="Rusch D."/>
            <person name="Podicherti R."/>
            <person name="Tsui H.-C.T."/>
            <person name="Winkler M.E."/>
        </authorList>
    </citation>
    <scope>NUCLEOTIDE SEQUENCE</scope>
</reference>
<dbReference type="InterPro" id="IPR018022">
    <property type="entry name" value="IPT"/>
</dbReference>
<sequence>LKDLNKKTLITISGPTAVGKTKFSIDLARILNCNIISCDSRQFYKELTIGTAVPSKKELKAVKHHCIQHKSILDTYTIKDFEKEVLIIINNEFKINDYIIMVGGSGLYMDAVVNGLDNFPEVNNQVRENLNSKLKEFGIEYLQKKLKKLDPVYFNNVDKQNPRRLIRALEICISSNKPYSSFIGKQKNIHEFNLLQFSMNINREILYSKINSRVDKMIDDGLLEEVKTLINYKELNALNTVGYKELFLFLEKKLTFKQSIEEIKKNSRRFAKRQITWLKRRENIIWINNDVNLEDI</sequence>
<evidence type="ECO:0000256" key="9">
    <source>
        <dbReference type="ARBA" id="ARBA00049563"/>
    </source>
</evidence>
<evidence type="ECO:0000256" key="6">
    <source>
        <dbReference type="ARBA" id="ARBA00022741"/>
    </source>
</evidence>
<feature type="non-terminal residue" evidence="10">
    <location>
        <position position="1"/>
    </location>
</feature>
<evidence type="ECO:0000313" key="10">
    <source>
        <dbReference type="EMBL" id="SVB00646.1"/>
    </source>
</evidence>